<evidence type="ECO:0000256" key="6">
    <source>
        <dbReference type="SAM" id="Phobius"/>
    </source>
</evidence>
<comment type="function">
    <text evidence="1">Involved in DNA recombination.</text>
</comment>
<keyword evidence="6" id="KW-0812">Transmembrane</keyword>
<evidence type="ECO:0000313" key="7">
    <source>
        <dbReference type="EMBL" id="MDY0881677.1"/>
    </source>
</evidence>
<feature type="transmembrane region" description="Helical" evidence="6">
    <location>
        <begin position="12"/>
        <end position="32"/>
    </location>
</feature>
<dbReference type="EMBL" id="JAXCLW010000001">
    <property type="protein sequence ID" value="MDY0881677.1"/>
    <property type="molecule type" value="Genomic_DNA"/>
</dbReference>
<keyword evidence="8" id="KW-1185">Reference proteome</keyword>
<dbReference type="Pfam" id="PF02646">
    <property type="entry name" value="RmuC"/>
    <property type="match status" value="1"/>
</dbReference>
<dbReference type="Proteomes" id="UP001279642">
    <property type="component" value="Unassembled WGS sequence"/>
</dbReference>
<evidence type="ECO:0000256" key="1">
    <source>
        <dbReference type="ARBA" id="ARBA00003416"/>
    </source>
</evidence>
<protein>
    <recommendedName>
        <fullName evidence="3">DNA recombination protein RmuC homolog</fullName>
    </recommendedName>
</protein>
<dbReference type="RefSeq" id="WP_320506731.1">
    <property type="nucleotide sequence ID" value="NZ_JAXCLW010000001.1"/>
</dbReference>
<evidence type="ECO:0000256" key="2">
    <source>
        <dbReference type="ARBA" id="ARBA00009840"/>
    </source>
</evidence>
<gene>
    <name evidence="7" type="ORF">SMD27_02365</name>
</gene>
<organism evidence="7 8">
    <name type="scientific">Dongia soli</name>
    <dbReference type="NCBI Taxonomy" id="600628"/>
    <lineage>
        <taxon>Bacteria</taxon>
        <taxon>Pseudomonadati</taxon>
        <taxon>Pseudomonadota</taxon>
        <taxon>Alphaproteobacteria</taxon>
        <taxon>Rhodospirillales</taxon>
        <taxon>Dongiaceae</taxon>
        <taxon>Dongia</taxon>
    </lineage>
</organism>
<dbReference type="PANTHER" id="PTHR30563">
    <property type="entry name" value="DNA RECOMBINATION PROTEIN RMUC"/>
    <property type="match status" value="1"/>
</dbReference>
<evidence type="ECO:0000256" key="5">
    <source>
        <dbReference type="ARBA" id="ARBA00023172"/>
    </source>
</evidence>
<reference evidence="7 8" key="1">
    <citation type="journal article" date="2016" name="Antonie Van Leeuwenhoek">
        <title>Dongia soli sp. nov., isolated from soil from Dokdo, Korea.</title>
        <authorList>
            <person name="Kim D.U."/>
            <person name="Lee H."/>
            <person name="Kim H."/>
            <person name="Kim S.G."/>
            <person name="Ka J.O."/>
        </authorList>
    </citation>
    <scope>NUCLEOTIDE SEQUENCE [LARGE SCALE GENOMIC DNA]</scope>
    <source>
        <strain evidence="7 8">D78</strain>
    </source>
</reference>
<keyword evidence="4" id="KW-0175">Coiled coil</keyword>
<dbReference type="PANTHER" id="PTHR30563:SF0">
    <property type="entry name" value="DNA RECOMBINATION PROTEIN RMUC"/>
    <property type="match status" value="1"/>
</dbReference>
<accession>A0ABU5E724</accession>
<sequence length="407" mass="43834">MNLTQLAPSTLLLAAILAGLAILLVAILAVLLRRGAGNTANPAAAEQLAAQQAALQQAAAADARLTQLAGQIQQLASAQAAMQAATQTGLAERLQLQERALTTALDERLSALSHRVSDRLQESTTITAQTLTDLRERLAAIDVAQKNITDLSSQVVDLQNVLSNKQARGAFGEIQLQDIVQSALPAAHYEFQAALGDGKRVDCLLKLPNPPGSIAVDAKFPLEAFRALRDARDDAAQVVARRDFSTAIRTHMRAIAEKYIVPGETAESALMFLPSEAVYAELHANFPSLVEEAARLRVWIVSPTTLMATLTTIRAVLKDVRMREQAHVLQAKIGEMVKDVERLDDRVAKLQRHFEQGAEDVRQIRISTEKITRRGGEITELELGEAPNGAANLPAALGTEPQVLTGT</sequence>
<comment type="similarity">
    <text evidence="2">Belongs to the RmuC family.</text>
</comment>
<keyword evidence="6" id="KW-1133">Transmembrane helix</keyword>
<evidence type="ECO:0000256" key="3">
    <source>
        <dbReference type="ARBA" id="ARBA00021840"/>
    </source>
</evidence>
<keyword evidence="6" id="KW-0472">Membrane</keyword>
<evidence type="ECO:0000313" key="8">
    <source>
        <dbReference type="Proteomes" id="UP001279642"/>
    </source>
</evidence>
<keyword evidence="5" id="KW-0233">DNA recombination</keyword>
<proteinExistence type="inferred from homology"/>
<comment type="caution">
    <text evidence="7">The sequence shown here is derived from an EMBL/GenBank/DDBJ whole genome shotgun (WGS) entry which is preliminary data.</text>
</comment>
<evidence type="ECO:0000256" key="4">
    <source>
        <dbReference type="ARBA" id="ARBA00023054"/>
    </source>
</evidence>
<dbReference type="InterPro" id="IPR003798">
    <property type="entry name" value="DNA_recombination_RmuC"/>
</dbReference>
<name>A0ABU5E724_9PROT</name>